<evidence type="ECO:0008006" key="2">
    <source>
        <dbReference type="Google" id="ProtNLM"/>
    </source>
</evidence>
<dbReference type="EMBL" id="DSXR01000022">
    <property type="protein sequence ID" value="HGS86329.1"/>
    <property type="molecule type" value="Genomic_DNA"/>
</dbReference>
<comment type="caution">
    <text evidence="1">The sequence shown here is derived from an EMBL/GenBank/DDBJ whole genome shotgun (WGS) entry which is preliminary data.</text>
</comment>
<gene>
    <name evidence="1" type="ORF">ENT17_01780</name>
</gene>
<reference evidence="1" key="1">
    <citation type="journal article" date="2020" name="mSystems">
        <title>Genome- and Community-Level Interaction Insights into Carbon Utilization and Element Cycling Functions of Hydrothermarchaeota in Hydrothermal Sediment.</title>
        <authorList>
            <person name="Zhou Z."/>
            <person name="Liu Y."/>
            <person name="Xu W."/>
            <person name="Pan J."/>
            <person name="Luo Z.H."/>
            <person name="Li M."/>
        </authorList>
    </citation>
    <scope>NUCLEOTIDE SEQUENCE [LARGE SCALE GENOMIC DNA]</scope>
    <source>
        <strain evidence="1">SpSt-556</strain>
    </source>
</reference>
<sequence length="98" mass="11448">MKSLLILPAKGCRRSRAVLKYLDDYRIPYQRIELDSDEGRRLAEQYQLRASPGIILNGVSLNPMELLIPPHCRVNEDKAREWFGIKNENKSNEHLEKE</sequence>
<name>A0A7C4Q2B4_9CHLR</name>
<evidence type="ECO:0000313" key="1">
    <source>
        <dbReference type="EMBL" id="HGS86329.1"/>
    </source>
</evidence>
<dbReference type="InterPro" id="IPR036249">
    <property type="entry name" value="Thioredoxin-like_sf"/>
</dbReference>
<protein>
    <recommendedName>
        <fullName evidence="2">Glutaredoxin</fullName>
    </recommendedName>
</protein>
<dbReference type="SUPFAM" id="SSF52833">
    <property type="entry name" value="Thioredoxin-like"/>
    <property type="match status" value="1"/>
</dbReference>
<dbReference type="AlphaFoldDB" id="A0A7C4Q2B4"/>
<accession>A0A7C4Q2B4</accession>
<organism evidence="1">
    <name type="scientific">Bellilinea caldifistulae</name>
    <dbReference type="NCBI Taxonomy" id="360411"/>
    <lineage>
        <taxon>Bacteria</taxon>
        <taxon>Bacillati</taxon>
        <taxon>Chloroflexota</taxon>
        <taxon>Anaerolineae</taxon>
        <taxon>Anaerolineales</taxon>
        <taxon>Anaerolineaceae</taxon>
        <taxon>Bellilinea</taxon>
    </lineage>
</organism>
<proteinExistence type="predicted"/>